<evidence type="ECO:0000313" key="3">
    <source>
        <dbReference type="EMBL" id="KAK8844599.1"/>
    </source>
</evidence>
<proteinExistence type="predicted"/>
<organism evidence="3 4">
    <name type="scientific">Kwoniella newhampshirensis</name>
    <dbReference type="NCBI Taxonomy" id="1651941"/>
    <lineage>
        <taxon>Eukaryota</taxon>
        <taxon>Fungi</taxon>
        <taxon>Dikarya</taxon>
        <taxon>Basidiomycota</taxon>
        <taxon>Agaricomycotina</taxon>
        <taxon>Tremellomycetes</taxon>
        <taxon>Tremellales</taxon>
        <taxon>Cryptococcaceae</taxon>
        <taxon>Kwoniella</taxon>
    </lineage>
</organism>
<sequence length="194" mass="20962">MTRTERNQYPAALLKDRHSRSGLTKTEQAHKGGEGAHNWGSFKREGEAEAGGRLDAAVDLDIDGHLDDGDDDRVAPLINPKLRAPLPPPQQEQQQDDVQGGIAQSPTESMSSLDSMDGNGTPAKPGLGGRRLSNVSDEERERARIYREGVMNKNGIDLAHIARTSYGIAQSPPSTSFMPGSSPTKVKNGFNFTK</sequence>
<evidence type="ECO:0000256" key="1">
    <source>
        <dbReference type="SAM" id="MobiDB-lite"/>
    </source>
</evidence>
<dbReference type="GeneID" id="92183704"/>
<feature type="compositionally biased region" description="Basic and acidic residues" evidence="1">
    <location>
        <begin position="42"/>
        <end position="52"/>
    </location>
</feature>
<feature type="compositionally biased region" description="Polar residues" evidence="1">
    <location>
        <begin position="102"/>
        <end position="114"/>
    </location>
</feature>
<gene>
    <name evidence="3" type="ORF">IAR55_006446</name>
</gene>
<feature type="region of interest" description="Disordered" evidence="1">
    <location>
        <begin position="1"/>
        <end position="140"/>
    </location>
</feature>
<comment type="caution">
    <text evidence="3">The sequence shown here is derived from an EMBL/GenBank/DDBJ whole genome shotgun (WGS) entry which is preliminary data.</text>
</comment>
<evidence type="ECO:0000259" key="2">
    <source>
        <dbReference type="Pfam" id="PF04774"/>
    </source>
</evidence>
<evidence type="ECO:0000313" key="4">
    <source>
        <dbReference type="Proteomes" id="UP001388673"/>
    </source>
</evidence>
<dbReference type="InterPro" id="IPR006861">
    <property type="entry name" value="HABP4_PAIRBP1-bd"/>
</dbReference>
<dbReference type="KEGG" id="kne:92183704"/>
<name>A0AAW0YU78_9TREE</name>
<dbReference type="Pfam" id="PF04774">
    <property type="entry name" value="HABP4_PAI-RBP1"/>
    <property type="match status" value="1"/>
</dbReference>
<dbReference type="Proteomes" id="UP001388673">
    <property type="component" value="Unassembled WGS sequence"/>
</dbReference>
<dbReference type="EMBL" id="JBCAWK010000013">
    <property type="protein sequence ID" value="KAK8844599.1"/>
    <property type="molecule type" value="Genomic_DNA"/>
</dbReference>
<accession>A0AAW0YU78</accession>
<dbReference type="AlphaFoldDB" id="A0AAW0YU78"/>
<reference evidence="3 4" key="1">
    <citation type="journal article" date="2024" name="bioRxiv">
        <title>Comparative genomics of Cryptococcus and Kwoniella reveals pathogenesis evolution and contrasting karyotype dynamics via intercentromeric recombination or chromosome fusion.</title>
        <authorList>
            <person name="Coelho M.A."/>
            <person name="David-Palma M."/>
            <person name="Shea T."/>
            <person name="Bowers K."/>
            <person name="McGinley-Smith S."/>
            <person name="Mohammad A.W."/>
            <person name="Gnirke A."/>
            <person name="Yurkov A.M."/>
            <person name="Nowrousian M."/>
            <person name="Sun S."/>
            <person name="Cuomo C.A."/>
            <person name="Heitman J."/>
        </authorList>
    </citation>
    <scope>NUCLEOTIDE SEQUENCE [LARGE SCALE GENOMIC DNA]</scope>
    <source>
        <strain evidence="3 4">CBS 13917</strain>
    </source>
</reference>
<feature type="domain" description="Hyaluronan/mRNA-binding protein" evidence="2">
    <location>
        <begin position="16"/>
        <end position="49"/>
    </location>
</feature>
<dbReference type="RefSeq" id="XP_066799823.1">
    <property type="nucleotide sequence ID" value="XM_066949529.1"/>
</dbReference>
<keyword evidence="4" id="KW-1185">Reference proteome</keyword>
<protein>
    <recommendedName>
        <fullName evidence="2">Hyaluronan/mRNA-binding protein domain-containing protein</fullName>
    </recommendedName>
</protein>
<feature type="region of interest" description="Disordered" evidence="1">
    <location>
        <begin position="171"/>
        <end position="194"/>
    </location>
</feature>